<dbReference type="InterPro" id="IPR013024">
    <property type="entry name" value="GGCT-like"/>
</dbReference>
<dbReference type="OrthoDB" id="5070127at2"/>
<proteinExistence type="predicted"/>
<gene>
    <name evidence="2" type="ORF">BAR1_14155</name>
</gene>
<dbReference type="Pfam" id="PF06094">
    <property type="entry name" value="GGACT"/>
    <property type="match status" value="1"/>
</dbReference>
<feature type="domain" description="Gamma-glutamylcyclotransferase AIG2-like" evidence="1">
    <location>
        <begin position="4"/>
        <end position="107"/>
    </location>
</feature>
<name>A0A347UJE2_9RHOB</name>
<accession>A0A347UJE2</accession>
<organism evidence="2 3">
    <name type="scientific">Profundibacter amoris</name>
    <dbReference type="NCBI Taxonomy" id="2171755"/>
    <lineage>
        <taxon>Bacteria</taxon>
        <taxon>Pseudomonadati</taxon>
        <taxon>Pseudomonadota</taxon>
        <taxon>Alphaproteobacteria</taxon>
        <taxon>Rhodobacterales</taxon>
        <taxon>Paracoccaceae</taxon>
        <taxon>Profundibacter</taxon>
    </lineage>
</organism>
<dbReference type="InterPro" id="IPR036568">
    <property type="entry name" value="GGCT-like_sf"/>
</dbReference>
<dbReference type="EMBL" id="CP032125">
    <property type="protein sequence ID" value="AXX98970.1"/>
    <property type="molecule type" value="Genomic_DNA"/>
</dbReference>
<dbReference type="KEGG" id="pamo:BAR1_14155"/>
<protein>
    <submittedName>
        <fullName evidence="2">Gamma-glutamylcyclotransferase</fullName>
    </submittedName>
</protein>
<dbReference type="AlphaFoldDB" id="A0A347UJE2"/>
<evidence type="ECO:0000259" key="1">
    <source>
        <dbReference type="Pfam" id="PF06094"/>
    </source>
</evidence>
<keyword evidence="3" id="KW-1185">Reference proteome</keyword>
<dbReference type="RefSeq" id="WP_118943624.1">
    <property type="nucleotide sequence ID" value="NZ_CP032125.1"/>
</dbReference>
<keyword evidence="2" id="KW-0808">Transferase</keyword>
<dbReference type="SUPFAM" id="SSF110857">
    <property type="entry name" value="Gamma-glutamyl cyclotransferase-like"/>
    <property type="match status" value="1"/>
</dbReference>
<dbReference type="CDD" id="cd06661">
    <property type="entry name" value="GGCT_like"/>
    <property type="match status" value="1"/>
</dbReference>
<dbReference type="InterPro" id="IPR009288">
    <property type="entry name" value="AIG2-like_dom"/>
</dbReference>
<dbReference type="Proteomes" id="UP000261704">
    <property type="component" value="Chromosome"/>
</dbReference>
<dbReference type="GO" id="GO:0016740">
    <property type="term" value="F:transferase activity"/>
    <property type="evidence" value="ECO:0007669"/>
    <property type="project" value="UniProtKB-KW"/>
</dbReference>
<evidence type="ECO:0000313" key="2">
    <source>
        <dbReference type="EMBL" id="AXX98970.1"/>
    </source>
</evidence>
<reference evidence="2 3" key="1">
    <citation type="submission" date="2018-09" db="EMBL/GenBank/DDBJ databases">
        <title>Profundibacter amoris BAR1 gen. nov., sp. nov., a new member of the Roseobacter clade isolated at Lokis Castle Vent Field on the Arctic Mid-Oceanic Ridge.</title>
        <authorList>
            <person name="Le Moine Bauer S."/>
            <person name="Sjoeberg A.G."/>
            <person name="L'Haridon S."/>
            <person name="Stokke R."/>
            <person name="Roalkvam I."/>
            <person name="Steen I.H."/>
            <person name="Dahle H."/>
        </authorList>
    </citation>
    <scope>NUCLEOTIDE SEQUENCE [LARGE SCALE GENOMIC DNA]</scope>
    <source>
        <strain evidence="2 3">BAR1</strain>
    </source>
</reference>
<sequence length="110" mass="12274">MDHLFVYGSLQPGEANELVMKGIGGEWRKATIKGRWHEEGWGYVNHGLRGMVVDADGQEISGYIFTSSNLKSHWAMLDEFEGSDYERVETSAICPNGESVGVYVYALKRG</sequence>
<evidence type="ECO:0000313" key="3">
    <source>
        <dbReference type="Proteomes" id="UP000261704"/>
    </source>
</evidence>
<dbReference type="Gene3D" id="3.10.490.10">
    <property type="entry name" value="Gamma-glutamyl cyclotransferase-like"/>
    <property type="match status" value="1"/>
</dbReference>